<accession>A0A9Q1KH42</accession>
<comment type="caution">
    <text evidence="1">The sequence shown here is derived from an EMBL/GenBank/DDBJ whole genome shotgun (WGS) entry which is preliminary data.</text>
</comment>
<evidence type="ECO:0000313" key="1">
    <source>
        <dbReference type="EMBL" id="KAJ8442637.1"/>
    </source>
</evidence>
<reference evidence="1" key="1">
    <citation type="submission" date="2022-04" db="EMBL/GenBank/DDBJ databases">
        <title>Carnegiea gigantea Genome sequencing and assembly v2.</title>
        <authorList>
            <person name="Copetti D."/>
            <person name="Sanderson M.J."/>
            <person name="Burquez A."/>
            <person name="Wojciechowski M.F."/>
        </authorList>
    </citation>
    <scope>NUCLEOTIDE SEQUENCE</scope>
    <source>
        <strain evidence="1">SGP5-SGP5p</strain>
        <tissue evidence="1">Aerial part</tissue>
    </source>
</reference>
<organism evidence="1 2">
    <name type="scientific">Carnegiea gigantea</name>
    <dbReference type="NCBI Taxonomy" id="171969"/>
    <lineage>
        <taxon>Eukaryota</taxon>
        <taxon>Viridiplantae</taxon>
        <taxon>Streptophyta</taxon>
        <taxon>Embryophyta</taxon>
        <taxon>Tracheophyta</taxon>
        <taxon>Spermatophyta</taxon>
        <taxon>Magnoliopsida</taxon>
        <taxon>eudicotyledons</taxon>
        <taxon>Gunneridae</taxon>
        <taxon>Pentapetalae</taxon>
        <taxon>Caryophyllales</taxon>
        <taxon>Cactineae</taxon>
        <taxon>Cactaceae</taxon>
        <taxon>Cactoideae</taxon>
        <taxon>Echinocereeae</taxon>
        <taxon>Carnegiea</taxon>
    </lineage>
</organism>
<dbReference type="AlphaFoldDB" id="A0A9Q1KH42"/>
<protein>
    <submittedName>
        <fullName evidence="1">Uncharacterized protein</fullName>
    </submittedName>
</protein>
<evidence type="ECO:0000313" key="2">
    <source>
        <dbReference type="Proteomes" id="UP001153076"/>
    </source>
</evidence>
<dbReference type="OrthoDB" id="1844242at2759"/>
<proteinExistence type="predicted"/>
<sequence length="265" mass="29922">MGGELDNGGGGKVTYVEGWTKCMVLKEDMELEEVRRKVSEITSNELTVQKLWCSLKYNRRMVMELEVDGDVRMFLKGNDEHRYLYVGESDGPKRRTQKATQTCELGVRGRSGRDRDDMVQQGRNGPGVKRWITYEYWLRVGGEIIEMSDDDEILVVSEDVGEDEAAVQGGEESSQVGIGEAWEEDGQAQAGDDEVEEWAKANLWVHDYVHPIYKTAAQQIIYNQLVHPMETHDIGTVDAKTGRVVGGDELDDDYDRCILPPTNGR</sequence>
<gene>
    <name evidence="1" type="ORF">Cgig2_003681</name>
</gene>
<name>A0A9Q1KH42_9CARY</name>
<dbReference type="Proteomes" id="UP001153076">
    <property type="component" value="Unassembled WGS sequence"/>
</dbReference>
<dbReference type="EMBL" id="JAKOGI010000137">
    <property type="protein sequence ID" value="KAJ8442637.1"/>
    <property type="molecule type" value="Genomic_DNA"/>
</dbReference>
<keyword evidence="2" id="KW-1185">Reference proteome</keyword>